<dbReference type="PROSITE" id="PS01360">
    <property type="entry name" value="ZF_MYND_1"/>
    <property type="match status" value="1"/>
</dbReference>
<dbReference type="InterPro" id="IPR002893">
    <property type="entry name" value="Znf_MYND"/>
</dbReference>
<evidence type="ECO:0000313" key="6">
    <source>
        <dbReference type="EMBL" id="KAL3425173.1"/>
    </source>
</evidence>
<evidence type="ECO:0000256" key="2">
    <source>
        <dbReference type="ARBA" id="ARBA00022771"/>
    </source>
</evidence>
<dbReference type="PROSITE" id="PS50865">
    <property type="entry name" value="ZF_MYND_2"/>
    <property type="match status" value="1"/>
</dbReference>
<protein>
    <recommendedName>
        <fullName evidence="5">MYND-type domain-containing protein</fullName>
    </recommendedName>
</protein>
<dbReference type="Pfam" id="PF01753">
    <property type="entry name" value="zf-MYND"/>
    <property type="match status" value="1"/>
</dbReference>
<evidence type="ECO:0000259" key="5">
    <source>
        <dbReference type="PROSITE" id="PS50865"/>
    </source>
</evidence>
<accession>A0ABR4PPA9</accession>
<dbReference type="Proteomes" id="UP001629113">
    <property type="component" value="Unassembled WGS sequence"/>
</dbReference>
<evidence type="ECO:0000256" key="4">
    <source>
        <dbReference type="PROSITE-ProRule" id="PRU00134"/>
    </source>
</evidence>
<evidence type="ECO:0000256" key="3">
    <source>
        <dbReference type="ARBA" id="ARBA00022833"/>
    </source>
</evidence>
<proteinExistence type="predicted"/>
<comment type="caution">
    <text evidence="6">The sequence shown here is derived from an EMBL/GenBank/DDBJ whole genome shotgun (WGS) entry which is preliminary data.</text>
</comment>
<sequence length="200" mass="22306">MPEETVPIRYIVWCGNPSVDGSVLTLEYDERAPASACKAPPKDQPDLNSDAVGMFIRALLDRHHEEVFDTRAWRCVSCDKPAKELHHFAINYLSSTADRVSPRFVPTVIDTPAPICISGGACDRDARRMVHEFYEDALGPKPDKLPQLPRNCDRCGKVSEVKLCGGCRTLAYCSKECQTLGWPSHKKQCKMSQENLAGRV</sequence>
<keyword evidence="2 4" id="KW-0863">Zinc-finger</keyword>
<dbReference type="EMBL" id="JBFCZG010000003">
    <property type="protein sequence ID" value="KAL3425173.1"/>
    <property type="molecule type" value="Genomic_DNA"/>
</dbReference>
<keyword evidence="7" id="KW-1185">Reference proteome</keyword>
<evidence type="ECO:0000313" key="7">
    <source>
        <dbReference type="Proteomes" id="UP001629113"/>
    </source>
</evidence>
<evidence type="ECO:0000256" key="1">
    <source>
        <dbReference type="ARBA" id="ARBA00022723"/>
    </source>
</evidence>
<dbReference type="Gene3D" id="6.10.140.2220">
    <property type="match status" value="1"/>
</dbReference>
<feature type="domain" description="MYND-type" evidence="5">
    <location>
        <begin position="152"/>
        <end position="189"/>
    </location>
</feature>
<organism evidence="6 7">
    <name type="scientific">Phlyctema vagabunda</name>
    <dbReference type="NCBI Taxonomy" id="108571"/>
    <lineage>
        <taxon>Eukaryota</taxon>
        <taxon>Fungi</taxon>
        <taxon>Dikarya</taxon>
        <taxon>Ascomycota</taxon>
        <taxon>Pezizomycotina</taxon>
        <taxon>Leotiomycetes</taxon>
        <taxon>Helotiales</taxon>
        <taxon>Dermateaceae</taxon>
        <taxon>Phlyctema</taxon>
    </lineage>
</organism>
<gene>
    <name evidence="6" type="ORF">PVAG01_04454</name>
</gene>
<keyword evidence="1" id="KW-0479">Metal-binding</keyword>
<name>A0ABR4PPA9_9HELO</name>
<dbReference type="SUPFAM" id="SSF144232">
    <property type="entry name" value="HIT/MYND zinc finger-like"/>
    <property type="match status" value="1"/>
</dbReference>
<reference evidence="6 7" key="1">
    <citation type="submission" date="2024-06" db="EMBL/GenBank/DDBJ databases">
        <title>Complete genome of Phlyctema vagabunda strain 19-DSS-EL-015.</title>
        <authorList>
            <person name="Fiorenzani C."/>
        </authorList>
    </citation>
    <scope>NUCLEOTIDE SEQUENCE [LARGE SCALE GENOMIC DNA]</scope>
    <source>
        <strain evidence="6 7">19-DSS-EL-015</strain>
    </source>
</reference>
<keyword evidence="3" id="KW-0862">Zinc</keyword>